<dbReference type="Pfam" id="PF12464">
    <property type="entry name" value="Mac"/>
    <property type="match status" value="1"/>
</dbReference>
<comment type="caution">
    <text evidence="6">The sequence shown here is derived from an EMBL/GenBank/DDBJ whole genome shotgun (WGS) entry which is preliminary data.</text>
</comment>
<dbReference type="PROSITE" id="PS00101">
    <property type="entry name" value="HEXAPEP_TRANSFERASES"/>
    <property type="match status" value="1"/>
</dbReference>
<organism evidence="6 7">
    <name type="scientific">Mariprofundus erugo</name>
    <dbReference type="NCBI Taxonomy" id="2528639"/>
    <lineage>
        <taxon>Bacteria</taxon>
        <taxon>Pseudomonadati</taxon>
        <taxon>Pseudomonadota</taxon>
        <taxon>Candidatius Mariprofundia</taxon>
        <taxon>Mariprofundales</taxon>
        <taxon>Mariprofundaceae</taxon>
        <taxon>Mariprofundus</taxon>
    </lineage>
</organism>
<evidence type="ECO:0000313" key="6">
    <source>
        <dbReference type="EMBL" id="TLS66332.1"/>
    </source>
</evidence>
<dbReference type="SMART" id="SM01266">
    <property type="entry name" value="Mac"/>
    <property type="match status" value="1"/>
</dbReference>
<keyword evidence="3" id="KW-0677">Repeat</keyword>
<sequence length="176" mass="19082">MRLSAAGATEFDHMIAGLPFNPLDADLRHLREQARLACARFGSHPSPGNMRHIKRLFRRLGSAMIEPGFQCDYGVNIEVGENFYANFYCVLLDSAAITIGDDVLLGPGVHIYTVNHPKDADERRRGVCYARPVRIGNQVWVGGGAKLLPGISVGDGAIIGANAVVTRDVEAGAIYY</sequence>
<dbReference type="InterPro" id="IPR024688">
    <property type="entry name" value="Mac_dom"/>
</dbReference>
<name>A0A5R9GQU1_9PROT</name>
<reference evidence="6 7" key="1">
    <citation type="journal article" date="2019" name="Appl. Environ. Microbiol.">
        <title>Environmental Evidence and Genomic Insight of Iron-oxidizing Bacteria Preference Towards More Corrosion Resistant Stainless Steel at Higher Salinities.</title>
        <authorList>
            <person name="Garrison C.E."/>
            <person name="Price K.A."/>
            <person name="Field E.K."/>
        </authorList>
    </citation>
    <scope>NUCLEOTIDE SEQUENCE [LARGE SCALE GENOMIC DNA]</scope>
    <source>
        <strain evidence="6 7">P3</strain>
    </source>
</reference>
<dbReference type="InterPro" id="IPR001451">
    <property type="entry name" value="Hexapep"/>
</dbReference>
<evidence type="ECO:0000313" key="7">
    <source>
        <dbReference type="Proteomes" id="UP000306585"/>
    </source>
</evidence>
<evidence type="ECO:0000256" key="3">
    <source>
        <dbReference type="ARBA" id="ARBA00022737"/>
    </source>
</evidence>
<accession>A0A5R9GQU1</accession>
<dbReference type="GO" id="GO:0008374">
    <property type="term" value="F:O-acyltransferase activity"/>
    <property type="evidence" value="ECO:0007669"/>
    <property type="project" value="TreeGrafter"/>
</dbReference>
<evidence type="ECO:0000256" key="1">
    <source>
        <dbReference type="ARBA" id="ARBA00007274"/>
    </source>
</evidence>
<dbReference type="AlphaFoldDB" id="A0A5R9GQU1"/>
<feature type="domain" description="Maltose/galactoside acetyltransferase" evidence="5">
    <location>
        <begin position="11"/>
        <end position="62"/>
    </location>
</feature>
<keyword evidence="2 6" id="KW-0808">Transferase</keyword>
<dbReference type="EMBL" id="VBRY01000010">
    <property type="protein sequence ID" value="TLS66332.1"/>
    <property type="molecule type" value="Genomic_DNA"/>
</dbReference>
<evidence type="ECO:0000256" key="2">
    <source>
        <dbReference type="ARBA" id="ARBA00022679"/>
    </source>
</evidence>
<dbReference type="Pfam" id="PF00132">
    <property type="entry name" value="Hexapep"/>
    <property type="match status" value="1"/>
</dbReference>
<dbReference type="Proteomes" id="UP000306585">
    <property type="component" value="Unassembled WGS sequence"/>
</dbReference>
<keyword evidence="7" id="KW-1185">Reference proteome</keyword>
<dbReference type="Gene3D" id="2.160.10.10">
    <property type="entry name" value="Hexapeptide repeat proteins"/>
    <property type="match status" value="1"/>
</dbReference>
<proteinExistence type="inferred from homology"/>
<evidence type="ECO:0000256" key="4">
    <source>
        <dbReference type="ARBA" id="ARBA00023315"/>
    </source>
</evidence>
<dbReference type="GO" id="GO:0016407">
    <property type="term" value="F:acetyltransferase activity"/>
    <property type="evidence" value="ECO:0007669"/>
    <property type="project" value="InterPro"/>
</dbReference>
<protein>
    <submittedName>
        <fullName evidence="6">Sugar O-acetyltransferase</fullName>
    </submittedName>
</protein>
<evidence type="ECO:0000259" key="5">
    <source>
        <dbReference type="SMART" id="SM01266"/>
    </source>
</evidence>
<gene>
    <name evidence="6" type="ORF">FEF65_10665</name>
</gene>
<dbReference type="InterPro" id="IPR018357">
    <property type="entry name" value="Hexapep_transf_CS"/>
</dbReference>
<dbReference type="PANTHER" id="PTHR23416">
    <property type="entry name" value="SIALIC ACID SYNTHASE-RELATED"/>
    <property type="match status" value="1"/>
</dbReference>
<dbReference type="SUPFAM" id="SSF51161">
    <property type="entry name" value="Trimeric LpxA-like enzymes"/>
    <property type="match status" value="1"/>
</dbReference>
<keyword evidence="4" id="KW-0012">Acyltransferase</keyword>
<dbReference type="CDD" id="cd03357">
    <property type="entry name" value="LbH_MAT_GAT"/>
    <property type="match status" value="1"/>
</dbReference>
<dbReference type="InterPro" id="IPR051159">
    <property type="entry name" value="Hexapeptide_acetyltransf"/>
</dbReference>
<dbReference type="RefSeq" id="WP_138239861.1">
    <property type="nucleotide sequence ID" value="NZ_VBRY01000010.1"/>
</dbReference>
<dbReference type="InterPro" id="IPR011004">
    <property type="entry name" value="Trimer_LpxA-like_sf"/>
</dbReference>
<comment type="similarity">
    <text evidence="1">Belongs to the transferase hexapeptide repeat family.</text>
</comment>
<dbReference type="PANTHER" id="PTHR23416:SF23">
    <property type="entry name" value="ACETYLTRANSFERASE C18B11.09C-RELATED"/>
    <property type="match status" value="1"/>
</dbReference>